<name>A0A2N5NDC6_9BACL</name>
<comment type="caution">
    <text evidence="2">The sequence shown here is derived from an EMBL/GenBank/DDBJ whole genome shotgun (WGS) entry which is preliminary data.</text>
</comment>
<sequence>MPPSPCREHPLYASAHFAAPLSFGKLLFLMDNDGRHESDQDGQKVRPSSPSARKSGADFTFRRSWRSAA</sequence>
<evidence type="ECO:0000313" key="3">
    <source>
        <dbReference type="Proteomes" id="UP000234789"/>
    </source>
</evidence>
<reference evidence="2 3" key="1">
    <citation type="submission" date="2017-05" db="EMBL/GenBank/DDBJ databases">
        <title>Functional genome analysis of Paenibacillus pasadenensis strain R16: insights on endophytic life style and antifungal activity.</title>
        <authorList>
            <person name="Passera A."/>
            <person name="Marcolungo L."/>
            <person name="Casati P."/>
            <person name="Brasca M."/>
            <person name="Quaglino F."/>
            <person name="Delledonne M."/>
        </authorList>
    </citation>
    <scope>NUCLEOTIDE SEQUENCE [LARGE SCALE GENOMIC DNA]</scope>
    <source>
        <strain evidence="2 3">R16</strain>
    </source>
</reference>
<gene>
    <name evidence="2" type="ORF">B8V81_0483</name>
</gene>
<evidence type="ECO:0000313" key="2">
    <source>
        <dbReference type="EMBL" id="PLT48351.1"/>
    </source>
</evidence>
<feature type="region of interest" description="Disordered" evidence="1">
    <location>
        <begin position="33"/>
        <end position="69"/>
    </location>
</feature>
<dbReference type="Proteomes" id="UP000234789">
    <property type="component" value="Unassembled WGS sequence"/>
</dbReference>
<protein>
    <submittedName>
        <fullName evidence="2">Uncharacterized protein</fullName>
    </submittedName>
</protein>
<dbReference type="AlphaFoldDB" id="A0A2N5NDC6"/>
<proteinExistence type="predicted"/>
<keyword evidence="3" id="KW-1185">Reference proteome</keyword>
<accession>A0A2N5NDC6</accession>
<evidence type="ECO:0000256" key="1">
    <source>
        <dbReference type="SAM" id="MobiDB-lite"/>
    </source>
</evidence>
<dbReference type="EMBL" id="NFEZ01000001">
    <property type="protein sequence ID" value="PLT48351.1"/>
    <property type="molecule type" value="Genomic_DNA"/>
</dbReference>
<organism evidence="2 3">
    <name type="scientific">Paenibacillus pasadenensis</name>
    <dbReference type="NCBI Taxonomy" id="217090"/>
    <lineage>
        <taxon>Bacteria</taxon>
        <taxon>Bacillati</taxon>
        <taxon>Bacillota</taxon>
        <taxon>Bacilli</taxon>
        <taxon>Bacillales</taxon>
        <taxon>Paenibacillaceae</taxon>
        <taxon>Paenibacillus</taxon>
    </lineage>
</organism>
<feature type="compositionally biased region" description="Basic and acidic residues" evidence="1">
    <location>
        <begin position="33"/>
        <end position="44"/>
    </location>
</feature>